<dbReference type="SUPFAM" id="SSF53639">
    <property type="entry name" value="AraD/HMP-PK domain-like"/>
    <property type="match status" value="1"/>
</dbReference>
<dbReference type="KEGG" id="pph:Ppha_2336"/>
<dbReference type="PANTHER" id="PTHR43669:SF3">
    <property type="entry name" value="ALCOHOL DEHYDROGENASE, PUTATIVE (AFU_ORTHOLOGUE AFUA_3G03445)-RELATED"/>
    <property type="match status" value="1"/>
</dbReference>
<dbReference type="Proteomes" id="UP000002724">
    <property type="component" value="Chromosome"/>
</dbReference>
<accession>B4SEB2</accession>
<dbReference type="RefSeq" id="WP_012509006.1">
    <property type="nucleotide sequence ID" value="NC_011060.1"/>
</dbReference>
<evidence type="ECO:0000259" key="3">
    <source>
        <dbReference type="SMART" id="SM01007"/>
    </source>
</evidence>
<dbReference type="SUPFAM" id="SSF51735">
    <property type="entry name" value="NAD(P)-binding Rossmann-fold domains"/>
    <property type="match status" value="1"/>
</dbReference>
<dbReference type="Gene3D" id="3.40.50.720">
    <property type="entry name" value="NAD(P)-binding Rossmann-like Domain"/>
    <property type="match status" value="1"/>
</dbReference>
<evidence type="ECO:0000313" key="5">
    <source>
        <dbReference type="Proteomes" id="UP000002724"/>
    </source>
</evidence>
<dbReference type="OrthoDB" id="9774430at2"/>
<feature type="domain" description="Class II aldolase/adducin N-terminal" evidence="3">
    <location>
        <begin position="29"/>
        <end position="246"/>
    </location>
</feature>
<comment type="similarity">
    <text evidence="1">Belongs to the short-chain dehydrogenases/reductases (SDR) family.</text>
</comment>
<evidence type="ECO:0000256" key="2">
    <source>
        <dbReference type="ARBA" id="ARBA00023002"/>
    </source>
</evidence>
<dbReference type="eggNOG" id="COG1028">
    <property type="taxonomic scope" value="Bacteria"/>
</dbReference>
<dbReference type="PANTHER" id="PTHR43669">
    <property type="entry name" value="5-KETO-D-GLUCONATE 5-REDUCTASE"/>
    <property type="match status" value="1"/>
</dbReference>
<dbReference type="InterPro" id="IPR036291">
    <property type="entry name" value="NAD(P)-bd_dom_sf"/>
</dbReference>
<gene>
    <name evidence="4" type="ordered locus">Ppha_2336</name>
</gene>
<name>B4SEB2_PELPB</name>
<dbReference type="Gene3D" id="3.40.225.10">
    <property type="entry name" value="Class II aldolase/adducin N-terminal domain"/>
    <property type="match status" value="1"/>
</dbReference>
<dbReference type="Pfam" id="PF00596">
    <property type="entry name" value="Aldolase_II"/>
    <property type="match status" value="1"/>
</dbReference>
<dbReference type="STRING" id="324925.Ppha_2336"/>
<dbReference type="GO" id="GO:0016491">
    <property type="term" value="F:oxidoreductase activity"/>
    <property type="evidence" value="ECO:0007669"/>
    <property type="project" value="UniProtKB-KW"/>
</dbReference>
<protein>
    <submittedName>
        <fullName evidence="4">Short-chain dehydrogenase/reductase SDR</fullName>
    </submittedName>
</protein>
<dbReference type="InterPro" id="IPR002347">
    <property type="entry name" value="SDR_fam"/>
</dbReference>
<dbReference type="InterPro" id="IPR001303">
    <property type="entry name" value="Aldolase_II/adducin_N"/>
</dbReference>
<dbReference type="Pfam" id="PF13561">
    <property type="entry name" value="adh_short_C2"/>
    <property type="match status" value="1"/>
</dbReference>
<dbReference type="eggNOG" id="COG3347">
    <property type="taxonomic scope" value="Bacteria"/>
</dbReference>
<dbReference type="EMBL" id="CP001110">
    <property type="protein sequence ID" value="ACF44531.1"/>
    <property type="molecule type" value="Genomic_DNA"/>
</dbReference>
<organism evidence="4 5">
    <name type="scientific">Pelodictyon phaeoclathratiforme (strain DSM 5477 / BU-1)</name>
    <dbReference type="NCBI Taxonomy" id="324925"/>
    <lineage>
        <taxon>Bacteria</taxon>
        <taxon>Pseudomonadati</taxon>
        <taxon>Chlorobiota</taxon>
        <taxon>Chlorobiia</taxon>
        <taxon>Chlorobiales</taxon>
        <taxon>Chlorobiaceae</taxon>
        <taxon>Chlorobium/Pelodictyon group</taxon>
        <taxon>Pelodictyon</taxon>
    </lineage>
</organism>
<dbReference type="NCBIfam" id="NF006192">
    <property type="entry name" value="PRK08324.1-6"/>
    <property type="match status" value="1"/>
</dbReference>
<dbReference type="SMART" id="SM01007">
    <property type="entry name" value="Aldolase_II"/>
    <property type="match status" value="1"/>
</dbReference>
<keyword evidence="2" id="KW-0560">Oxidoreductase</keyword>
<sequence>MQNLWNDADLQCSVKEQCSSTGVQTELAELVYASRLLGSESSLVMHGGGNTSVKCELVDMVGNRAEVLLIKASGVDLSRVTGCDYTPLRLVPLRKLGELFSRNDLMSEEALRRFSTKEFKHLLLLNMFSLTDHMAEHRLTPSIETLLHAFLPHRFIFHTHSFALLTLSNQPDGERLCRETLGESFGSVPYIKPGLGLARSAALVYEQNPEMKGLVLQKHGLVTFGATAREAYCRMIDAVSTLEERIAAAGRKTFPSVILPAEIAPVEVVAPVIRGACVDEKAPGTREYHQFILDFRTSPAILDYVNSADLAAMSQKGSMTPDFIVRTKNRPLVVPAPDAGDIAGFKVAVHEAVQRYCREYIDYFNTQQQAAADMKVTMLDPLPRVVLVPGLGLFGLGRNAESAAVNADIATGTALAILDAESVGTFESISDREAFEIEYWDMEQAKMTKVTHDVFAGKIVMVTGAASGIGLATAKAFRQRGAELVLLDLTREALDRAAEEFGGNVLTLTCDVTSRSDVRAAFDVACRRFGGVDIIVSNVGAAIQGRIGEVSDELLRKSFEINFFSHHSIAQEAVRVMKLQGTGGVLLFNVSKQAVNPGPDFGPYGLAKAATMFLVRQYALDHGRDGIRSNGINADRIRSGLLTAEMIKARSAARGLSEREYMAGNLLQLEVTAEDVAEAFVHLALEIRTTGSITTVDGGNIAAALR</sequence>
<evidence type="ECO:0000313" key="4">
    <source>
        <dbReference type="EMBL" id="ACF44531.1"/>
    </source>
</evidence>
<dbReference type="InterPro" id="IPR036409">
    <property type="entry name" value="Aldolase_II/adducin_N_sf"/>
</dbReference>
<proteinExistence type="inferred from homology"/>
<reference evidence="4 5" key="1">
    <citation type="submission" date="2008-06" db="EMBL/GenBank/DDBJ databases">
        <title>Complete sequence of Pelodictyon phaeoclathratiforme BU-1.</title>
        <authorList>
            <consortium name="US DOE Joint Genome Institute"/>
            <person name="Lucas S."/>
            <person name="Copeland A."/>
            <person name="Lapidus A."/>
            <person name="Glavina del Rio T."/>
            <person name="Dalin E."/>
            <person name="Tice H."/>
            <person name="Bruce D."/>
            <person name="Goodwin L."/>
            <person name="Pitluck S."/>
            <person name="Schmutz J."/>
            <person name="Larimer F."/>
            <person name="Land M."/>
            <person name="Hauser L."/>
            <person name="Kyrpides N."/>
            <person name="Mikhailova N."/>
            <person name="Liu Z."/>
            <person name="Li T."/>
            <person name="Zhao F."/>
            <person name="Overmann J."/>
            <person name="Bryant D.A."/>
            <person name="Richardson P."/>
        </authorList>
    </citation>
    <scope>NUCLEOTIDE SEQUENCE [LARGE SCALE GENOMIC DNA]</scope>
    <source>
        <strain evidence="5">DSM 5477 / BU-1</strain>
    </source>
</reference>
<dbReference type="PRINTS" id="PR00081">
    <property type="entry name" value="GDHRDH"/>
</dbReference>
<dbReference type="AlphaFoldDB" id="B4SEB2"/>
<dbReference type="HOGENOM" id="CLU_024866_0_0_10"/>
<keyword evidence="5" id="KW-1185">Reference proteome</keyword>
<evidence type="ECO:0000256" key="1">
    <source>
        <dbReference type="ARBA" id="ARBA00006484"/>
    </source>
</evidence>
<dbReference type="NCBIfam" id="NF006193">
    <property type="entry name" value="PRK08324.2-1"/>
    <property type="match status" value="1"/>
</dbReference>